<comment type="caution">
    <text evidence="2">The sequence shown here is derived from an EMBL/GenBank/DDBJ whole genome shotgun (WGS) entry which is preliminary data.</text>
</comment>
<keyword evidence="1" id="KW-1133">Transmembrane helix</keyword>
<evidence type="ECO:0000256" key="1">
    <source>
        <dbReference type="SAM" id="Phobius"/>
    </source>
</evidence>
<evidence type="ECO:0000313" key="2">
    <source>
        <dbReference type="EMBL" id="PZG50334.1"/>
    </source>
</evidence>
<evidence type="ECO:0000313" key="3">
    <source>
        <dbReference type="Proteomes" id="UP000248544"/>
    </source>
</evidence>
<keyword evidence="1" id="KW-0812">Transmembrane</keyword>
<gene>
    <name evidence="2" type="ORF">C1I98_10910</name>
</gene>
<proteinExistence type="predicted"/>
<accession>A0A2W2IJR7</accession>
<organism evidence="2 3">
    <name type="scientific">Spongiactinospora gelatinilytica</name>
    <dbReference type="NCBI Taxonomy" id="2666298"/>
    <lineage>
        <taxon>Bacteria</taxon>
        <taxon>Bacillati</taxon>
        <taxon>Actinomycetota</taxon>
        <taxon>Actinomycetes</taxon>
        <taxon>Streptosporangiales</taxon>
        <taxon>Streptosporangiaceae</taxon>
        <taxon>Spongiactinospora</taxon>
    </lineage>
</organism>
<dbReference type="Proteomes" id="UP000248544">
    <property type="component" value="Unassembled WGS sequence"/>
</dbReference>
<dbReference type="EMBL" id="POUA01000063">
    <property type="protein sequence ID" value="PZG50334.1"/>
    <property type="molecule type" value="Genomic_DNA"/>
</dbReference>
<keyword evidence="3" id="KW-1185">Reference proteome</keyword>
<protein>
    <submittedName>
        <fullName evidence="2">Uncharacterized protein</fullName>
    </submittedName>
</protein>
<name>A0A2W2IJR7_9ACTN</name>
<dbReference type="AlphaFoldDB" id="A0A2W2IJR7"/>
<reference evidence="2 3" key="1">
    <citation type="submission" date="2018-01" db="EMBL/GenBank/DDBJ databases">
        <title>Draft genome sequence of Sphaerisporangium sp. 7K107.</title>
        <authorList>
            <person name="Sahin N."/>
            <person name="Saygin H."/>
            <person name="Ay H."/>
        </authorList>
    </citation>
    <scope>NUCLEOTIDE SEQUENCE [LARGE SCALE GENOMIC DNA]</scope>
    <source>
        <strain evidence="2 3">7K107</strain>
    </source>
</reference>
<feature type="transmembrane region" description="Helical" evidence="1">
    <location>
        <begin position="6"/>
        <end position="27"/>
    </location>
</feature>
<keyword evidence="1" id="KW-0472">Membrane</keyword>
<sequence>MVWARWQGITAIIGAAITLGGAGFFLYDRFAAPSQAAPQPVLPGAVPPQGAHPNCTVRSICLWPQGKFGGKVWIWSPDESPAGRIPAYLRDHVGSFDAQTDGCFVDSERPEKRPVYAGDWSEKYTDINRFGRRMDTIAAGC</sequence>